<keyword evidence="9" id="KW-0611">Plant defense</keyword>
<keyword evidence="6" id="KW-0381">Hypersensitive response</keyword>
<dbReference type="Proteomes" id="UP001293254">
    <property type="component" value="Unassembled WGS sequence"/>
</dbReference>
<dbReference type="Pfam" id="PF23559">
    <property type="entry name" value="WHD_DRP"/>
    <property type="match status" value="1"/>
</dbReference>
<comment type="subcellular location">
    <subcellularLocation>
        <location evidence="2">Cytoplasm</location>
    </subcellularLocation>
</comment>
<gene>
    <name evidence="13" type="ORF">Salat_0057800</name>
</gene>
<protein>
    <submittedName>
        <fullName evidence="13">Late blight resistance proteinR1B-8</fullName>
    </submittedName>
</protein>
<name>A0AAE2CX15_9LAMI</name>
<evidence type="ECO:0000313" key="13">
    <source>
        <dbReference type="EMBL" id="KAK4437239.1"/>
    </source>
</evidence>
<dbReference type="InterPro" id="IPR032675">
    <property type="entry name" value="LRR_dom_sf"/>
</dbReference>
<dbReference type="Gene3D" id="3.40.50.300">
    <property type="entry name" value="P-loop containing nucleotide triphosphate hydrolases"/>
    <property type="match status" value="1"/>
</dbReference>
<evidence type="ECO:0000259" key="11">
    <source>
        <dbReference type="Pfam" id="PF00931"/>
    </source>
</evidence>
<dbReference type="GO" id="GO:0009626">
    <property type="term" value="P:plant-type hypersensitive response"/>
    <property type="evidence" value="ECO:0007669"/>
    <property type="project" value="UniProtKB-KW"/>
</dbReference>
<dbReference type="InterPro" id="IPR002182">
    <property type="entry name" value="NB-ARC"/>
</dbReference>
<dbReference type="SUPFAM" id="SSF52540">
    <property type="entry name" value="P-loop containing nucleoside triphosphate hydrolases"/>
    <property type="match status" value="1"/>
</dbReference>
<keyword evidence="7" id="KW-0677">Repeat</keyword>
<keyword evidence="4" id="KW-0963">Cytoplasm</keyword>
<dbReference type="InterPro" id="IPR027417">
    <property type="entry name" value="P-loop_NTPase"/>
</dbReference>
<dbReference type="PANTHER" id="PTHR23155:SF1152">
    <property type="entry name" value="AAA+ ATPASE DOMAIN-CONTAINING PROTEIN"/>
    <property type="match status" value="1"/>
</dbReference>
<comment type="caution">
    <text evidence="13">The sequence shown here is derived from an EMBL/GenBank/DDBJ whole genome shotgun (WGS) entry which is preliminary data.</text>
</comment>
<comment type="similarity">
    <text evidence="3">Belongs to the disease resistance NB-LRR family.</text>
</comment>
<dbReference type="InterPro" id="IPR044974">
    <property type="entry name" value="Disease_R_plants"/>
</dbReference>
<evidence type="ECO:0000259" key="12">
    <source>
        <dbReference type="Pfam" id="PF23559"/>
    </source>
</evidence>
<dbReference type="Pfam" id="PF00931">
    <property type="entry name" value="NB-ARC"/>
    <property type="match status" value="1"/>
</dbReference>
<organism evidence="13 14">
    <name type="scientific">Sesamum alatum</name>
    <dbReference type="NCBI Taxonomy" id="300844"/>
    <lineage>
        <taxon>Eukaryota</taxon>
        <taxon>Viridiplantae</taxon>
        <taxon>Streptophyta</taxon>
        <taxon>Embryophyta</taxon>
        <taxon>Tracheophyta</taxon>
        <taxon>Spermatophyta</taxon>
        <taxon>Magnoliopsida</taxon>
        <taxon>eudicotyledons</taxon>
        <taxon>Gunneridae</taxon>
        <taxon>Pentapetalae</taxon>
        <taxon>asterids</taxon>
        <taxon>lamiids</taxon>
        <taxon>Lamiales</taxon>
        <taxon>Pedaliaceae</taxon>
        <taxon>Sesamum</taxon>
    </lineage>
</organism>
<evidence type="ECO:0000256" key="9">
    <source>
        <dbReference type="ARBA" id="ARBA00022821"/>
    </source>
</evidence>
<dbReference type="PRINTS" id="PR00364">
    <property type="entry name" value="DISEASERSIST"/>
</dbReference>
<dbReference type="GO" id="GO:0005737">
    <property type="term" value="C:cytoplasm"/>
    <property type="evidence" value="ECO:0007669"/>
    <property type="project" value="UniProtKB-SubCell"/>
</dbReference>
<keyword evidence="10" id="KW-0067">ATP-binding</keyword>
<evidence type="ECO:0000256" key="1">
    <source>
        <dbReference type="ARBA" id="ARBA00002074"/>
    </source>
</evidence>
<feature type="domain" description="NB-ARC" evidence="11">
    <location>
        <begin position="203"/>
        <end position="291"/>
    </location>
</feature>
<evidence type="ECO:0000256" key="8">
    <source>
        <dbReference type="ARBA" id="ARBA00022741"/>
    </source>
</evidence>
<evidence type="ECO:0000256" key="4">
    <source>
        <dbReference type="ARBA" id="ARBA00022490"/>
    </source>
</evidence>
<evidence type="ECO:0000256" key="7">
    <source>
        <dbReference type="ARBA" id="ARBA00022737"/>
    </source>
</evidence>
<keyword evidence="8" id="KW-0547">Nucleotide-binding</keyword>
<reference evidence="13" key="1">
    <citation type="submission" date="2020-06" db="EMBL/GenBank/DDBJ databases">
        <authorList>
            <person name="Li T."/>
            <person name="Hu X."/>
            <person name="Zhang T."/>
            <person name="Song X."/>
            <person name="Zhang H."/>
            <person name="Dai N."/>
            <person name="Sheng W."/>
            <person name="Hou X."/>
            <person name="Wei L."/>
        </authorList>
    </citation>
    <scope>NUCLEOTIDE SEQUENCE</scope>
    <source>
        <strain evidence="13">3651</strain>
        <tissue evidence="13">Leaf</tissue>
    </source>
</reference>
<sequence length="820" mass="94715">MAVAAYEALLSLSHVLENVQLPARRSQLHLDTQRLRSLQEKVEFLRDFLEFHSQRRSQEMEGLARQITVVADEAEDIIDFHVVCQLGEGYHEDHKSDHMAALSSFCQDIDRVIEKIDSIMKWLTTMEEEWGDVLEQKPIASLLPSSSKPPFSGANTIVGFDEYLVQIMDKLTRDDSDLLILSIVEMGGIDIGKESKDHERCVTLSELGQKMYQNLFGGRYFIVMDDVWSIKVWEELKTFFPNNGNGSRVLVTTRLLNVARSLSYHDYYLTMNFLGEDKSWKLLCEKVFAQEGCPYLELEKIGKNIAKGCNGLPLAIVVIGGLLAKSNMTREYWKFVAENINTFANLENDEHCSRILSLSYNNLPIHLKACFLSLRVFPEDHKISGFQLIKLWVTEGILKPVEAKTLEEAAEEYLEELIDRNLIFIIERGYEEPGLFHIHDLLRDLCLREFHKEHFILVPRVQNVDFDKAKICFICSDEFLLEWIDLHEVQVASQSTSLISLLVCMTCKNMYTGLTGLRAVRMKYTSYINLTYLHPTKLRRLEVSCQHGLELTTSSTMLPLLWNLQILETQKGLRVLPYEIWDMPQLRHIDGLGFTLRDPIVAQDCIILENLQTLAGVLSFRCTEEVVKRMPNLKKLVIYYDESDDWSYYCLCNLVRLHKLEFLTLSADNFLLEHIVFPPSLKILELLDCRIPWENMTIIGSLPNLKVLNVYSNAFTGPEWNPVEGEFPQLEKLSIFKSHLVWWTAEDIHFPNLKLLMLSDMYFLVEIPLRIGDILTLQQVHLDWCRESVIKSAKQILEEQQNNENESLEVYVNGDKVIIS</sequence>
<dbReference type="PANTHER" id="PTHR23155">
    <property type="entry name" value="DISEASE RESISTANCE PROTEIN RP"/>
    <property type="match status" value="1"/>
</dbReference>
<evidence type="ECO:0000256" key="10">
    <source>
        <dbReference type="ARBA" id="ARBA00022840"/>
    </source>
</evidence>
<reference evidence="13" key="2">
    <citation type="journal article" date="2024" name="Plant">
        <title>Genomic evolution and insights into agronomic trait innovations of Sesamum species.</title>
        <authorList>
            <person name="Miao H."/>
            <person name="Wang L."/>
            <person name="Qu L."/>
            <person name="Liu H."/>
            <person name="Sun Y."/>
            <person name="Le M."/>
            <person name="Wang Q."/>
            <person name="Wei S."/>
            <person name="Zheng Y."/>
            <person name="Lin W."/>
            <person name="Duan Y."/>
            <person name="Cao H."/>
            <person name="Xiong S."/>
            <person name="Wang X."/>
            <person name="Wei L."/>
            <person name="Li C."/>
            <person name="Ma Q."/>
            <person name="Ju M."/>
            <person name="Zhao R."/>
            <person name="Li G."/>
            <person name="Mu C."/>
            <person name="Tian Q."/>
            <person name="Mei H."/>
            <person name="Zhang T."/>
            <person name="Gao T."/>
            <person name="Zhang H."/>
        </authorList>
    </citation>
    <scope>NUCLEOTIDE SEQUENCE</scope>
    <source>
        <strain evidence="13">3651</strain>
    </source>
</reference>
<evidence type="ECO:0000256" key="3">
    <source>
        <dbReference type="ARBA" id="ARBA00008894"/>
    </source>
</evidence>
<evidence type="ECO:0000256" key="2">
    <source>
        <dbReference type="ARBA" id="ARBA00004496"/>
    </source>
</evidence>
<evidence type="ECO:0000313" key="14">
    <source>
        <dbReference type="Proteomes" id="UP001293254"/>
    </source>
</evidence>
<dbReference type="Gene3D" id="1.10.8.430">
    <property type="entry name" value="Helical domain of apoptotic protease-activating factors"/>
    <property type="match status" value="1"/>
</dbReference>
<dbReference type="Gene3D" id="1.20.5.4130">
    <property type="match status" value="1"/>
</dbReference>
<keyword evidence="14" id="KW-1185">Reference proteome</keyword>
<dbReference type="AlphaFoldDB" id="A0AAE2CX15"/>
<dbReference type="FunFam" id="1.10.10.10:FF:000322">
    <property type="entry name" value="Probable disease resistance protein At1g63360"/>
    <property type="match status" value="1"/>
</dbReference>
<evidence type="ECO:0000256" key="6">
    <source>
        <dbReference type="ARBA" id="ARBA00022667"/>
    </source>
</evidence>
<proteinExistence type="inferred from homology"/>
<dbReference type="EMBL" id="JACGWO010000001">
    <property type="protein sequence ID" value="KAK4437239.1"/>
    <property type="molecule type" value="Genomic_DNA"/>
</dbReference>
<keyword evidence="5" id="KW-0433">Leucine-rich repeat</keyword>
<dbReference type="GO" id="GO:0043531">
    <property type="term" value="F:ADP binding"/>
    <property type="evidence" value="ECO:0007669"/>
    <property type="project" value="InterPro"/>
</dbReference>
<dbReference type="InterPro" id="IPR058922">
    <property type="entry name" value="WHD_DRP"/>
</dbReference>
<dbReference type="Gene3D" id="3.80.10.10">
    <property type="entry name" value="Ribonuclease Inhibitor"/>
    <property type="match status" value="1"/>
</dbReference>
<dbReference type="GO" id="GO:0005524">
    <property type="term" value="F:ATP binding"/>
    <property type="evidence" value="ECO:0007669"/>
    <property type="project" value="UniProtKB-KW"/>
</dbReference>
<comment type="function">
    <text evidence="1">Confers resistance to late blight (Phytophthora infestans) races carrying the avirulence gene Avr1. Resistance proteins guard the plant against pathogens that contain an appropriate avirulence protein via an indirect interaction with this avirulence protein. That triggers a defense system including the hypersensitive response, which restricts the pathogen growth.</text>
</comment>
<dbReference type="InterPro" id="IPR042197">
    <property type="entry name" value="Apaf_helical"/>
</dbReference>
<accession>A0AAE2CX15</accession>
<dbReference type="InterPro" id="IPR036388">
    <property type="entry name" value="WH-like_DNA-bd_sf"/>
</dbReference>
<feature type="domain" description="Disease resistance protein winged helix" evidence="12">
    <location>
        <begin position="376"/>
        <end position="446"/>
    </location>
</feature>
<dbReference type="Gene3D" id="1.10.10.10">
    <property type="entry name" value="Winged helix-like DNA-binding domain superfamily/Winged helix DNA-binding domain"/>
    <property type="match status" value="1"/>
</dbReference>
<dbReference type="FunFam" id="1.10.8.430:FF:000003">
    <property type="entry name" value="Probable disease resistance protein At5g66910"/>
    <property type="match status" value="1"/>
</dbReference>
<dbReference type="SUPFAM" id="SSF52058">
    <property type="entry name" value="L domain-like"/>
    <property type="match status" value="1"/>
</dbReference>
<evidence type="ECO:0000256" key="5">
    <source>
        <dbReference type="ARBA" id="ARBA00022614"/>
    </source>
</evidence>